<keyword evidence="4 7" id="KW-1133">Transmembrane helix</keyword>
<feature type="compositionally biased region" description="Polar residues" evidence="6">
    <location>
        <begin position="187"/>
        <end position="207"/>
    </location>
</feature>
<gene>
    <name evidence="8" type="ORF">ACFQS1_04910</name>
</gene>
<feature type="transmembrane region" description="Helical" evidence="7">
    <location>
        <begin position="269"/>
        <end position="290"/>
    </location>
</feature>
<dbReference type="Gene3D" id="1.20.1250.20">
    <property type="entry name" value="MFS general substrate transporter like domains"/>
    <property type="match status" value="1"/>
</dbReference>
<feature type="transmembrane region" description="Helical" evidence="7">
    <location>
        <begin position="235"/>
        <end position="257"/>
    </location>
</feature>
<evidence type="ECO:0000256" key="7">
    <source>
        <dbReference type="SAM" id="Phobius"/>
    </source>
</evidence>
<proteinExistence type="predicted"/>
<keyword evidence="2" id="KW-1003">Cell membrane</keyword>
<feature type="transmembrane region" description="Helical" evidence="7">
    <location>
        <begin position="320"/>
        <end position="342"/>
    </location>
</feature>
<protein>
    <submittedName>
        <fullName evidence="8">MFS transporter</fullName>
    </submittedName>
</protein>
<evidence type="ECO:0000256" key="4">
    <source>
        <dbReference type="ARBA" id="ARBA00022989"/>
    </source>
</evidence>
<feature type="transmembrane region" description="Helical" evidence="7">
    <location>
        <begin position="69"/>
        <end position="97"/>
    </location>
</feature>
<comment type="caution">
    <text evidence="8">The sequence shown here is derived from an EMBL/GenBank/DDBJ whole genome shotgun (WGS) entry which is preliminary data.</text>
</comment>
<keyword evidence="9" id="KW-1185">Reference proteome</keyword>
<sequence length="414" mass="42106">MRRNATLFVLISLLSGFGSTAMTLSAGIWVLDLTGSVSLAALTGLCIYAPTLAAPWLGALVDRLPRRPLLIWVDVVLGALLLTLLTVSSAGDAWLIYATLLARGLSYVLLDAGETAILPAALPTDRLGDVNGWRSSAQEGMKLLAPLAGAGLYAWRGPVPVVLICATMPLLTAACYALLTLRPATPAQSTPAQSTPARSTPARSTTASDRRRPERGEIRAGLAALFGNPAVRTPVLVAAAAIGSSGLANAAVIGQVVHGLHLPATRLGFLSTAQGAGSILSGLLVGRVLARLSPLPVAALGAAVFAVGCVSSSIPWWPAMIAGSALAGLGLVWSLIAGVTAVQTRTPDHLLGRVAATSNTVMFGPVALAIPLGSAAVHFGPTPLFLVTALLTLTAAAAAIRGYGARQDAELQAG</sequence>
<evidence type="ECO:0000313" key="8">
    <source>
        <dbReference type="EMBL" id="MFC7273314.1"/>
    </source>
</evidence>
<evidence type="ECO:0000256" key="1">
    <source>
        <dbReference type="ARBA" id="ARBA00004651"/>
    </source>
</evidence>
<feature type="transmembrane region" description="Helical" evidence="7">
    <location>
        <begin position="159"/>
        <end position="179"/>
    </location>
</feature>
<dbReference type="Pfam" id="PF07690">
    <property type="entry name" value="MFS_1"/>
    <property type="match status" value="1"/>
</dbReference>
<feature type="transmembrane region" description="Helical" evidence="7">
    <location>
        <begin position="383"/>
        <end position="403"/>
    </location>
</feature>
<keyword evidence="5 7" id="KW-0472">Membrane</keyword>
<dbReference type="Proteomes" id="UP001596548">
    <property type="component" value="Unassembled WGS sequence"/>
</dbReference>
<feature type="transmembrane region" description="Helical" evidence="7">
    <location>
        <begin position="297"/>
        <end position="314"/>
    </location>
</feature>
<feature type="transmembrane region" description="Helical" evidence="7">
    <location>
        <begin position="35"/>
        <end position="57"/>
    </location>
</feature>
<dbReference type="InterPro" id="IPR036259">
    <property type="entry name" value="MFS_trans_sf"/>
</dbReference>
<organism evidence="8 9">
    <name type="scientific">Paractinoplanes rhizophilus</name>
    <dbReference type="NCBI Taxonomy" id="1416877"/>
    <lineage>
        <taxon>Bacteria</taxon>
        <taxon>Bacillati</taxon>
        <taxon>Actinomycetota</taxon>
        <taxon>Actinomycetes</taxon>
        <taxon>Micromonosporales</taxon>
        <taxon>Micromonosporaceae</taxon>
        <taxon>Paractinoplanes</taxon>
    </lineage>
</organism>
<name>A0ABW2HNA2_9ACTN</name>
<dbReference type="SUPFAM" id="SSF103473">
    <property type="entry name" value="MFS general substrate transporter"/>
    <property type="match status" value="1"/>
</dbReference>
<evidence type="ECO:0000256" key="5">
    <source>
        <dbReference type="ARBA" id="ARBA00023136"/>
    </source>
</evidence>
<feature type="region of interest" description="Disordered" evidence="6">
    <location>
        <begin position="187"/>
        <end position="214"/>
    </location>
</feature>
<dbReference type="EMBL" id="JBHTBJ010000002">
    <property type="protein sequence ID" value="MFC7273314.1"/>
    <property type="molecule type" value="Genomic_DNA"/>
</dbReference>
<comment type="subcellular location">
    <subcellularLocation>
        <location evidence="1">Cell membrane</location>
        <topology evidence="1">Multi-pass membrane protein</topology>
    </subcellularLocation>
</comment>
<dbReference type="PANTHER" id="PTHR23513">
    <property type="entry name" value="INTEGRAL MEMBRANE EFFLUX PROTEIN-RELATED"/>
    <property type="match status" value="1"/>
</dbReference>
<dbReference type="RefSeq" id="WP_378964834.1">
    <property type="nucleotide sequence ID" value="NZ_JBHTBJ010000002.1"/>
</dbReference>
<dbReference type="InterPro" id="IPR011701">
    <property type="entry name" value="MFS"/>
</dbReference>
<dbReference type="PANTHER" id="PTHR23513:SF6">
    <property type="entry name" value="MAJOR FACILITATOR SUPERFAMILY ASSOCIATED DOMAIN-CONTAINING PROTEIN"/>
    <property type="match status" value="1"/>
</dbReference>
<evidence type="ECO:0000313" key="9">
    <source>
        <dbReference type="Proteomes" id="UP001596548"/>
    </source>
</evidence>
<evidence type="ECO:0000256" key="6">
    <source>
        <dbReference type="SAM" id="MobiDB-lite"/>
    </source>
</evidence>
<accession>A0ABW2HNA2</accession>
<keyword evidence="3 7" id="KW-0812">Transmembrane</keyword>
<evidence type="ECO:0000256" key="3">
    <source>
        <dbReference type="ARBA" id="ARBA00022692"/>
    </source>
</evidence>
<reference evidence="9" key="1">
    <citation type="journal article" date="2019" name="Int. J. Syst. Evol. Microbiol.">
        <title>The Global Catalogue of Microorganisms (GCM) 10K type strain sequencing project: providing services to taxonomists for standard genome sequencing and annotation.</title>
        <authorList>
            <consortium name="The Broad Institute Genomics Platform"/>
            <consortium name="The Broad Institute Genome Sequencing Center for Infectious Disease"/>
            <person name="Wu L."/>
            <person name="Ma J."/>
        </authorList>
    </citation>
    <scope>NUCLEOTIDE SEQUENCE [LARGE SCALE GENOMIC DNA]</scope>
    <source>
        <strain evidence="9">XZYJT-10</strain>
    </source>
</reference>
<feature type="transmembrane region" description="Helical" evidence="7">
    <location>
        <begin position="354"/>
        <end position="377"/>
    </location>
</feature>
<evidence type="ECO:0000256" key="2">
    <source>
        <dbReference type="ARBA" id="ARBA00022475"/>
    </source>
</evidence>
<dbReference type="CDD" id="cd06173">
    <property type="entry name" value="MFS_MefA_like"/>
    <property type="match status" value="1"/>
</dbReference>